<organism evidence="2 3">
    <name type="scientific">Paenibacillus methanolicus</name>
    <dbReference type="NCBI Taxonomy" id="582686"/>
    <lineage>
        <taxon>Bacteria</taxon>
        <taxon>Bacillati</taxon>
        <taxon>Bacillota</taxon>
        <taxon>Bacilli</taxon>
        <taxon>Bacillales</taxon>
        <taxon>Paenibacillaceae</taxon>
        <taxon>Paenibacillus</taxon>
    </lineage>
</organism>
<feature type="transmembrane region" description="Helical" evidence="1">
    <location>
        <begin position="62"/>
        <end position="81"/>
    </location>
</feature>
<dbReference type="Proteomes" id="UP000323257">
    <property type="component" value="Unassembled WGS sequence"/>
</dbReference>
<dbReference type="OrthoDB" id="1679483at2"/>
<comment type="caution">
    <text evidence="2">The sequence shown here is derived from an EMBL/GenBank/DDBJ whole genome shotgun (WGS) entry which is preliminary data.</text>
</comment>
<dbReference type="AlphaFoldDB" id="A0A5S5C110"/>
<accession>A0A5S5C110</accession>
<protein>
    <submittedName>
        <fullName evidence="2">Uncharacterized protein</fullName>
    </submittedName>
</protein>
<feature type="transmembrane region" description="Helical" evidence="1">
    <location>
        <begin position="34"/>
        <end position="50"/>
    </location>
</feature>
<evidence type="ECO:0000313" key="2">
    <source>
        <dbReference type="EMBL" id="TYP72020.1"/>
    </source>
</evidence>
<dbReference type="EMBL" id="VNHS01000009">
    <property type="protein sequence ID" value="TYP72020.1"/>
    <property type="molecule type" value="Genomic_DNA"/>
</dbReference>
<name>A0A5S5C110_9BACL</name>
<dbReference type="RefSeq" id="WP_148931620.1">
    <property type="nucleotide sequence ID" value="NZ_VNHS01000009.1"/>
</dbReference>
<sequence>MLNKDEMIEEIAQVHKQLTELRHQYWLHYDLFTLQWWLLLALLVIPWVIWWRLVDKKRLKDIVLFGISISYLIFLLDHIGYELNLWLYPHKLFRFIPESSAFDLGILPVLHMLLFQYFIRWRSYLIANTLMATVFVFILEPLSVWIGLYKLLHWEFVYSLPLYILKAVMIKGLFETVKRKQISLR</sequence>
<reference evidence="2 3" key="1">
    <citation type="submission" date="2019-07" db="EMBL/GenBank/DDBJ databases">
        <title>Genomic Encyclopedia of Type Strains, Phase III (KMG-III): the genomes of soil and plant-associated and newly described type strains.</title>
        <authorList>
            <person name="Whitman W."/>
        </authorList>
    </citation>
    <scope>NUCLEOTIDE SEQUENCE [LARGE SCALE GENOMIC DNA]</scope>
    <source>
        <strain evidence="2 3">BL24</strain>
    </source>
</reference>
<dbReference type="NCBIfam" id="NF041644">
    <property type="entry name" value="CBO0543_fam"/>
    <property type="match status" value="1"/>
</dbReference>
<evidence type="ECO:0000256" key="1">
    <source>
        <dbReference type="SAM" id="Phobius"/>
    </source>
</evidence>
<gene>
    <name evidence="2" type="ORF">BCM02_109299</name>
</gene>
<proteinExistence type="predicted"/>
<keyword evidence="1" id="KW-0472">Membrane</keyword>
<feature type="transmembrane region" description="Helical" evidence="1">
    <location>
        <begin position="126"/>
        <end position="148"/>
    </location>
</feature>
<keyword evidence="1" id="KW-1133">Transmembrane helix</keyword>
<dbReference type="InterPro" id="IPR048147">
    <property type="entry name" value="CBO0543-like"/>
</dbReference>
<keyword evidence="3" id="KW-1185">Reference proteome</keyword>
<feature type="transmembrane region" description="Helical" evidence="1">
    <location>
        <begin position="101"/>
        <end position="119"/>
    </location>
</feature>
<keyword evidence="1" id="KW-0812">Transmembrane</keyword>
<evidence type="ECO:0000313" key="3">
    <source>
        <dbReference type="Proteomes" id="UP000323257"/>
    </source>
</evidence>
<feature type="transmembrane region" description="Helical" evidence="1">
    <location>
        <begin position="160"/>
        <end position="177"/>
    </location>
</feature>